<dbReference type="PROSITE" id="PS51318">
    <property type="entry name" value="TAT"/>
    <property type="match status" value="1"/>
</dbReference>
<protein>
    <recommendedName>
        <fullName evidence="2">N-acetylmuramoyl-L-alanine amidase</fullName>
        <ecNumber evidence="2">3.5.1.28</ecNumber>
    </recommendedName>
</protein>
<dbReference type="SMART" id="SM00646">
    <property type="entry name" value="Ami_3"/>
    <property type="match status" value="1"/>
</dbReference>
<dbReference type="EC" id="3.5.1.28" evidence="2"/>
<organism evidence="6 7">
    <name type="scientific">Phaeovibrio sulfidiphilus</name>
    <dbReference type="NCBI Taxonomy" id="1220600"/>
    <lineage>
        <taxon>Bacteria</taxon>
        <taxon>Pseudomonadati</taxon>
        <taxon>Pseudomonadota</taxon>
        <taxon>Alphaproteobacteria</taxon>
        <taxon>Rhodospirillales</taxon>
        <taxon>Rhodospirillaceae</taxon>
        <taxon>Phaeovibrio</taxon>
    </lineage>
</organism>
<dbReference type="GO" id="GO:0030288">
    <property type="term" value="C:outer membrane-bounded periplasmic space"/>
    <property type="evidence" value="ECO:0007669"/>
    <property type="project" value="TreeGrafter"/>
</dbReference>
<dbReference type="AlphaFoldDB" id="A0A8J7CD55"/>
<dbReference type="Gene3D" id="3.40.630.40">
    <property type="entry name" value="Zn-dependent exopeptidases"/>
    <property type="match status" value="1"/>
</dbReference>
<name>A0A8J7CD55_9PROT</name>
<dbReference type="InterPro" id="IPR050695">
    <property type="entry name" value="N-acetylmuramoyl_amidase_3"/>
</dbReference>
<evidence type="ECO:0000256" key="4">
    <source>
        <dbReference type="SAM" id="MobiDB-lite"/>
    </source>
</evidence>
<dbReference type="PANTHER" id="PTHR30404:SF0">
    <property type="entry name" value="N-ACETYLMURAMOYL-L-ALANINE AMIDASE AMIC"/>
    <property type="match status" value="1"/>
</dbReference>
<evidence type="ECO:0000256" key="3">
    <source>
        <dbReference type="ARBA" id="ARBA00022801"/>
    </source>
</evidence>
<feature type="region of interest" description="Disordered" evidence="4">
    <location>
        <begin position="156"/>
        <end position="216"/>
    </location>
</feature>
<dbReference type="InterPro" id="IPR021731">
    <property type="entry name" value="AMIN_dom"/>
</dbReference>
<dbReference type="Gene3D" id="2.60.40.3500">
    <property type="match status" value="1"/>
</dbReference>
<accession>A0A8J7CD55</accession>
<dbReference type="EMBL" id="JACZHT010000002">
    <property type="protein sequence ID" value="MBE1236724.1"/>
    <property type="molecule type" value="Genomic_DNA"/>
</dbReference>
<dbReference type="PANTHER" id="PTHR30404">
    <property type="entry name" value="N-ACETYLMURAMOYL-L-ALANINE AMIDASE"/>
    <property type="match status" value="1"/>
</dbReference>
<dbReference type="InterPro" id="IPR002508">
    <property type="entry name" value="MurNAc-LAA_cat"/>
</dbReference>
<dbReference type="Proteomes" id="UP000631034">
    <property type="component" value="Unassembled WGS sequence"/>
</dbReference>
<evidence type="ECO:0000259" key="5">
    <source>
        <dbReference type="SMART" id="SM00646"/>
    </source>
</evidence>
<reference evidence="6" key="1">
    <citation type="submission" date="2020-10" db="EMBL/GenBank/DDBJ databases">
        <title>Genome sequence of the unusual species of purple photosynthetic bacteria, Phaeovibrio sulfidiphilus DSM 23193, type strain.</title>
        <authorList>
            <person name="Kyndt J.A."/>
            <person name="Meyer T.E."/>
        </authorList>
    </citation>
    <scope>NUCLEOTIDE SEQUENCE</scope>
    <source>
        <strain evidence="6">DSM 23193</strain>
    </source>
</reference>
<evidence type="ECO:0000313" key="6">
    <source>
        <dbReference type="EMBL" id="MBE1236724.1"/>
    </source>
</evidence>
<feature type="domain" description="MurNAc-LAA" evidence="5">
    <location>
        <begin position="313"/>
        <end position="467"/>
    </location>
</feature>
<dbReference type="InterPro" id="IPR006311">
    <property type="entry name" value="TAT_signal"/>
</dbReference>
<gene>
    <name evidence="6" type="ORF">IHV25_03530</name>
</gene>
<dbReference type="Pfam" id="PF01520">
    <property type="entry name" value="Amidase_3"/>
    <property type="match status" value="1"/>
</dbReference>
<dbReference type="GO" id="GO:0008745">
    <property type="term" value="F:N-acetylmuramoyl-L-alanine amidase activity"/>
    <property type="evidence" value="ECO:0007669"/>
    <property type="project" value="UniProtKB-EC"/>
</dbReference>
<sequence length="480" mass="49746">MSDAPKNRISRRALLAGGAALGAGFFVSSLGLAAGSVRATRVRLGDHGTSTRFVLEISGPVTWRTFVLENPARLVLDIPGATFEAAGPLPRLGVISGIRAGRTEPNALRLVLDLARPALPDKDFLVEPGDGFGWRLVLDLVPVEKAAFSRNAGLVPEPVIPNTVTPEPSTRLGTASPGAGSDAPAAAQSAAGAGAAGAVSGGGSGAGAAGAGAASVRGTPGKPVFVRLANGRRVPVPIPKPTPGRDPLYRPMIVLDPGHGGRDPGALGISGTQEKTLTLSMARDLKAALEQTGRYRVTLTRGADTSIKLRDRIEVGRKAGGDLFISLHADALTDPSVRGFSVYTLSETASDAEAGALAERENKADILLGADLSGQSPDVASILIDLARRATMNHSALFASTLIRQLPSSVPLLNKPHRSAGFAVLKAPDMPSVLVEMGFLSNARDEALLQDKAHRARLASAIVSSIDTYSRLQERTPFQP</sequence>
<dbReference type="SUPFAM" id="SSF53187">
    <property type="entry name" value="Zn-dependent exopeptidases"/>
    <property type="match status" value="1"/>
</dbReference>
<evidence type="ECO:0000256" key="2">
    <source>
        <dbReference type="ARBA" id="ARBA00011901"/>
    </source>
</evidence>
<comment type="caution">
    <text evidence="6">The sequence shown here is derived from an EMBL/GenBank/DDBJ whole genome shotgun (WGS) entry which is preliminary data.</text>
</comment>
<proteinExistence type="predicted"/>
<keyword evidence="3" id="KW-0378">Hydrolase</keyword>
<dbReference type="GO" id="GO:0009253">
    <property type="term" value="P:peptidoglycan catabolic process"/>
    <property type="evidence" value="ECO:0007669"/>
    <property type="project" value="InterPro"/>
</dbReference>
<evidence type="ECO:0000313" key="7">
    <source>
        <dbReference type="Proteomes" id="UP000631034"/>
    </source>
</evidence>
<feature type="compositionally biased region" description="Polar residues" evidence="4">
    <location>
        <begin position="162"/>
        <end position="173"/>
    </location>
</feature>
<keyword evidence="7" id="KW-1185">Reference proteome</keyword>
<dbReference type="CDD" id="cd02696">
    <property type="entry name" value="MurNAc-LAA"/>
    <property type="match status" value="1"/>
</dbReference>
<dbReference type="Pfam" id="PF11741">
    <property type="entry name" value="AMIN"/>
    <property type="match status" value="1"/>
</dbReference>
<evidence type="ECO:0000256" key="1">
    <source>
        <dbReference type="ARBA" id="ARBA00001561"/>
    </source>
</evidence>
<feature type="compositionally biased region" description="Low complexity" evidence="4">
    <location>
        <begin position="175"/>
        <end position="198"/>
    </location>
</feature>
<feature type="compositionally biased region" description="Gly residues" evidence="4">
    <location>
        <begin position="199"/>
        <end position="210"/>
    </location>
</feature>
<comment type="catalytic activity">
    <reaction evidence="1">
        <text>Hydrolyzes the link between N-acetylmuramoyl residues and L-amino acid residues in certain cell-wall glycopeptides.</text>
        <dbReference type="EC" id="3.5.1.28"/>
    </reaction>
</comment>
<dbReference type="RefSeq" id="WP_192533734.1">
    <property type="nucleotide sequence ID" value="NZ_JACZHT010000002.1"/>
</dbReference>